<feature type="transmembrane region" description="Helical" evidence="1">
    <location>
        <begin position="489"/>
        <end position="506"/>
    </location>
</feature>
<feature type="transmembrane region" description="Helical" evidence="1">
    <location>
        <begin position="391"/>
        <end position="413"/>
    </location>
</feature>
<feature type="transmembrane region" description="Helical" evidence="1">
    <location>
        <begin position="446"/>
        <end position="468"/>
    </location>
</feature>
<comment type="caution">
    <text evidence="2">The sequence shown here is derived from an EMBL/GenBank/DDBJ whole genome shotgun (WGS) entry which is preliminary data.</text>
</comment>
<feature type="transmembrane region" description="Helical" evidence="1">
    <location>
        <begin position="170"/>
        <end position="192"/>
    </location>
</feature>
<organism evidence="2 3">
    <name type="scientific">Steinernema carpocapsae</name>
    <name type="common">Entomopathogenic nematode</name>
    <dbReference type="NCBI Taxonomy" id="34508"/>
    <lineage>
        <taxon>Eukaryota</taxon>
        <taxon>Metazoa</taxon>
        <taxon>Ecdysozoa</taxon>
        <taxon>Nematoda</taxon>
        <taxon>Chromadorea</taxon>
        <taxon>Rhabditida</taxon>
        <taxon>Tylenchina</taxon>
        <taxon>Panagrolaimomorpha</taxon>
        <taxon>Strongyloidoidea</taxon>
        <taxon>Steinernematidae</taxon>
        <taxon>Steinernema</taxon>
    </lineage>
</organism>
<dbReference type="SUPFAM" id="SSF81321">
    <property type="entry name" value="Family A G protein-coupled receptor-like"/>
    <property type="match status" value="1"/>
</dbReference>
<feature type="transmembrane region" description="Helical" evidence="1">
    <location>
        <begin position="45"/>
        <end position="65"/>
    </location>
</feature>
<accession>A0A4U5M351</accession>
<keyword evidence="1" id="KW-1133">Transmembrane helix</keyword>
<dbReference type="Proteomes" id="UP000298663">
    <property type="component" value="Unassembled WGS sequence"/>
</dbReference>
<dbReference type="OrthoDB" id="10586320at2759"/>
<protein>
    <submittedName>
        <fullName evidence="2">Uncharacterized protein</fullName>
    </submittedName>
</protein>
<feature type="transmembrane region" description="Helical" evidence="1">
    <location>
        <begin position="512"/>
        <end position="535"/>
    </location>
</feature>
<feature type="transmembrane region" description="Helical" evidence="1">
    <location>
        <begin position="329"/>
        <end position="349"/>
    </location>
</feature>
<evidence type="ECO:0000313" key="3">
    <source>
        <dbReference type="Proteomes" id="UP000298663"/>
    </source>
</evidence>
<feature type="transmembrane region" description="Helical" evidence="1">
    <location>
        <begin position="85"/>
        <end position="103"/>
    </location>
</feature>
<sequence length="579" mass="65989">MAVSSTEQIICGSVYILLSIILPPAYILIVYIYISKPKYHRLECYRLMSQIGICQLFIAPSIFFGGLMHATNFDHLGIGTFTAKIFANVLRLEAMLSFVLALNRLKIICGFKYPSWVHTIVLGCAYIYNFLIFISMLTPWAGYISTPGRYSSNYDLSKAYSWLVAEMIKISLFATLCATLVTYMAMVIYLVWVKKGSTHIKNFKQERQILITALVRFGFDTTLAVTYHIAKPTDNLVRFFMALSYFFNMLVLPPVLYLSKCSLLYALFQGLPGQPTMAASSAEQIVCGSIYILLSIILPPAYIRIVYIYMTKPKYRRLECYRLMSQIGICQLFVTPSVFCGGLMHATNYDHLGIGTFTSKIFANLLRLEAMLSFVLALNRLKIICGFQYPTWVHTVVLACAYTYNLTIFVSMLTPWVGYVSTPGKYASFYDFSKPYSWLVADMIKYSFLATLFATLLSYTSMVIYLIWVKKGAAHIKNFKQEKQILFNALVRFGFDMVLAVTYHIIRPTDNLIRFFMALTYFFNMLLVSPVLYLCMSCSLREDFMTVFKNNRTSVIATTSQSRDTAMSQSCRASNANLR</sequence>
<reference evidence="2 3" key="2">
    <citation type="journal article" date="2019" name="G3 (Bethesda)">
        <title>Hybrid Assembly of the Genome of the Entomopathogenic Nematode Steinernema carpocapsae Identifies the X-Chromosome.</title>
        <authorList>
            <person name="Serra L."/>
            <person name="Macchietto M."/>
            <person name="Macias-Munoz A."/>
            <person name="McGill C.J."/>
            <person name="Rodriguez I.M."/>
            <person name="Rodriguez B."/>
            <person name="Murad R."/>
            <person name="Mortazavi A."/>
        </authorList>
    </citation>
    <scope>NUCLEOTIDE SEQUENCE [LARGE SCALE GENOMIC DNA]</scope>
    <source>
        <strain evidence="2 3">ALL</strain>
    </source>
</reference>
<evidence type="ECO:0000313" key="2">
    <source>
        <dbReference type="EMBL" id="TKR62803.1"/>
    </source>
</evidence>
<keyword evidence="1" id="KW-0812">Transmembrane</keyword>
<dbReference type="EMBL" id="AZBU02000010">
    <property type="protein sequence ID" value="TKR62803.1"/>
    <property type="molecule type" value="Genomic_DNA"/>
</dbReference>
<feature type="transmembrane region" description="Helical" evidence="1">
    <location>
        <begin position="12"/>
        <end position="33"/>
    </location>
</feature>
<feature type="transmembrane region" description="Helical" evidence="1">
    <location>
        <begin position="288"/>
        <end position="309"/>
    </location>
</feature>
<feature type="transmembrane region" description="Helical" evidence="1">
    <location>
        <begin position="115"/>
        <end position="137"/>
    </location>
</feature>
<feature type="transmembrane region" description="Helical" evidence="1">
    <location>
        <begin position="361"/>
        <end position="379"/>
    </location>
</feature>
<gene>
    <name evidence="2" type="ORF">L596_026718</name>
</gene>
<proteinExistence type="predicted"/>
<evidence type="ECO:0000256" key="1">
    <source>
        <dbReference type="SAM" id="Phobius"/>
    </source>
</evidence>
<feature type="transmembrane region" description="Helical" evidence="1">
    <location>
        <begin position="245"/>
        <end position="268"/>
    </location>
</feature>
<dbReference type="AlphaFoldDB" id="A0A4U5M351"/>
<reference evidence="2 3" key="1">
    <citation type="journal article" date="2015" name="Genome Biol.">
        <title>Comparative genomics of Steinernema reveals deeply conserved gene regulatory networks.</title>
        <authorList>
            <person name="Dillman A.R."/>
            <person name="Macchietto M."/>
            <person name="Porter C.F."/>
            <person name="Rogers A."/>
            <person name="Williams B."/>
            <person name="Antoshechkin I."/>
            <person name="Lee M.M."/>
            <person name="Goodwin Z."/>
            <person name="Lu X."/>
            <person name="Lewis E.E."/>
            <person name="Goodrich-Blair H."/>
            <person name="Stock S.P."/>
            <person name="Adams B.J."/>
            <person name="Sternberg P.W."/>
            <person name="Mortazavi A."/>
        </authorList>
    </citation>
    <scope>NUCLEOTIDE SEQUENCE [LARGE SCALE GENOMIC DNA]</scope>
    <source>
        <strain evidence="2 3">ALL</strain>
    </source>
</reference>
<name>A0A4U5M351_STECR</name>
<keyword evidence="1" id="KW-0472">Membrane</keyword>
<keyword evidence="3" id="KW-1185">Reference proteome</keyword>